<organism evidence="2 3">
    <name type="scientific">Pseudomonas juntendi</name>
    <dbReference type="NCBI Taxonomy" id="2666183"/>
    <lineage>
        <taxon>Bacteria</taxon>
        <taxon>Pseudomonadati</taxon>
        <taxon>Pseudomonadota</taxon>
        <taxon>Gammaproteobacteria</taxon>
        <taxon>Pseudomonadales</taxon>
        <taxon>Pseudomonadaceae</taxon>
        <taxon>Pseudomonas</taxon>
    </lineage>
</organism>
<dbReference type="SUPFAM" id="SSF54060">
    <property type="entry name" value="His-Me finger endonucleases"/>
    <property type="match status" value="1"/>
</dbReference>
<dbReference type="RefSeq" id="WP_182337179.1">
    <property type="nucleotide sequence ID" value="NZ_JACGDA010000060.1"/>
</dbReference>
<dbReference type="GO" id="GO:0004519">
    <property type="term" value="F:endonuclease activity"/>
    <property type="evidence" value="ECO:0007669"/>
    <property type="project" value="UniProtKB-KW"/>
</dbReference>
<name>A0A7W2M001_9PSED</name>
<dbReference type="EMBL" id="JACGDA010000060">
    <property type="protein sequence ID" value="MBA6150180.1"/>
    <property type="molecule type" value="Genomic_DNA"/>
</dbReference>
<proteinExistence type="predicted"/>
<keyword evidence="2" id="KW-0540">Nuclease</keyword>
<sequence length="178" mass="19962">MTITHEKLKERYHYSRMAGVFEKRVGSKRKGYKWVLVGYVVDDSGYQVVSVGGKRYLAHRLAWFYVHGEWPAGLIDHKDGDRLNNAISNLRIATSAQNAHNSQTPASNKSGVKGVSFSGGSWTAQVAVNRKPVFMKRFKTKEEAEKAVRIARIEAHGEFANHGVHGYIAEEACNLMIK</sequence>
<dbReference type="InterPro" id="IPR044925">
    <property type="entry name" value="His-Me_finger_sf"/>
</dbReference>
<comment type="caution">
    <text evidence="2">The sequence shown here is derived from an EMBL/GenBank/DDBJ whole genome shotgun (WGS) entry which is preliminary data.</text>
</comment>
<dbReference type="AlphaFoldDB" id="A0A7W2M001"/>
<protein>
    <submittedName>
        <fullName evidence="2">HNH endonuclease</fullName>
    </submittedName>
</protein>
<reference evidence="2 3" key="1">
    <citation type="submission" date="2020-07" db="EMBL/GenBank/DDBJ databases">
        <title>Diversity of carbapenemase encoding genes among Pseudomonas putida group clinical isolates in a tertiary Brazilian hospital.</title>
        <authorList>
            <person name="Alberto-Lei F."/>
            <person name="Nodari C.S."/>
            <person name="Streling A.P."/>
            <person name="Paulino J.T."/>
            <person name="Bessa-Neto F.O."/>
            <person name="Cayo R."/>
            <person name="Gales A.C."/>
        </authorList>
    </citation>
    <scope>NUCLEOTIDE SEQUENCE [LARGE SCALE GENOMIC DNA]</scope>
    <source>
        <strain evidence="2 3">11213</strain>
    </source>
</reference>
<evidence type="ECO:0000313" key="2">
    <source>
        <dbReference type="EMBL" id="MBA6150180.1"/>
    </source>
</evidence>
<evidence type="ECO:0000313" key="3">
    <source>
        <dbReference type="Proteomes" id="UP000577346"/>
    </source>
</evidence>
<keyword evidence="2" id="KW-0255">Endonuclease</keyword>
<feature type="domain" description="HNH nuclease" evidence="1">
    <location>
        <begin position="56"/>
        <end position="99"/>
    </location>
</feature>
<dbReference type="InterPro" id="IPR003615">
    <property type="entry name" value="HNH_nuc"/>
</dbReference>
<keyword evidence="2" id="KW-0378">Hydrolase</keyword>
<dbReference type="Proteomes" id="UP000577346">
    <property type="component" value="Unassembled WGS sequence"/>
</dbReference>
<accession>A0A7W2M001</accession>
<dbReference type="Gene3D" id="3.90.75.20">
    <property type="match status" value="1"/>
</dbReference>
<gene>
    <name evidence="2" type="ORF">H4C15_22185</name>
</gene>
<evidence type="ECO:0000259" key="1">
    <source>
        <dbReference type="Pfam" id="PF13392"/>
    </source>
</evidence>
<dbReference type="Pfam" id="PF13392">
    <property type="entry name" value="HNH_3"/>
    <property type="match status" value="1"/>
</dbReference>